<reference evidence="2 3" key="1">
    <citation type="submission" date="2016-10" db="EMBL/GenBank/DDBJ databases">
        <authorList>
            <person name="de Groot N.N."/>
        </authorList>
    </citation>
    <scope>NUCLEOTIDE SEQUENCE [LARGE SCALE GENOMIC DNA]</scope>
    <source>
        <strain evidence="2 3">CGMCC 4.3143</strain>
    </source>
</reference>
<proteinExistence type="predicted"/>
<dbReference type="Proteomes" id="UP000198967">
    <property type="component" value="Unassembled WGS sequence"/>
</dbReference>
<name>A0A1G7WYS0_PSEOR</name>
<dbReference type="GO" id="GO:0003676">
    <property type="term" value="F:nucleic acid binding"/>
    <property type="evidence" value="ECO:0007669"/>
    <property type="project" value="InterPro"/>
</dbReference>
<dbReference type="EMBL" id="FNBE01000015">
    <property type="protein sequence ID" value="SDG76460.1"/>
    <property type="molecule type" value="Genomic_DNA"/>
</dbReference>
<gene>
    <name evidence="2" type="ORF">SAMN05216377_1158</name>
</gene>
<dbReference type="NCBIfam" id="NF033545">
    <property type="entry name" value="transpos_IS630"/>
    <property type="match status" value="1"/>
</dbReference>
<evidence type="ECO:0000259" key="1">
    <source>
        <dbReference type="Pfam" id="PF13358"/>
    </source>
</evidence>
<keyword evidence="3" id="KW-1185">Reference proteome</keyword>
<dbReference type="STRING" id="366584.SAMN05216377_1158"/>
<dbReference type="InterPro" id="IPR009057">
    <property type="entry name" value="Homeodomain-like_sf"/>
</dbReference>
<dbReference type="InterPro" id="IPR047655">
    <property type="entry name" value="Transpos_IS630-like"/>
</dbReference>
<sequence>MARQPEVFVRELSPDEAQRLVKITRTARDRVRLRRAGIVLASVQGRSASEAAMMFAAKPQYAREVIHAFNQQGFAALDPKWSGGRPRRFGPHVRELVCRLARTPPQQVGLPFTTWSLSKLVEHLAAAHRVVISVETVRQVLRDAGVRWQATKTWKASRDPRFVEKMNRILDLYDRAADGRLDPGARVICVDEFGPLNLQPRPGRGWFPTGRPARLRATYSRHGGVRHMFAGLDLASGQLFYRLRDRKRGREFLDFLRRLRRLRRRFPAGRLHVVCDNFSPHLRADVADWCTGHGVELVFTPTNASWLNWIESEFTALRYFTLDGSDYPSHTAQEAAIAGYVRWINRHARPKKHFAPESKIRRPDYLPNVA</sequence>
<dbReference type="RefSeq" id="WP_093087947.1">
    <property type="nucleotide sequence ID" value="NZ_FNBE01000015.1"/>
</dbReference>
<dbReference type="OrthoDB" id="2375382at2"/>
<evidence type="ECO:0000313" key="3">
    <source>
        <dbReference type="Proteomes" id="UP000198967"/>
    </source>
</evidence>
<evidence type="ECO:0000313" key="2">
    <source>
        <dbReference type="EMBL" id="SDG76460.1"/>
    </source>
</evidence>
<dbReference type="InterPro" id="IPR036397">
    <property type="entry name" value="RNaseH_sf"/>
</dbReference>
<accession>A0A1G7WYS0</accession>
<dbReference type="SUPFAM" id="SSF46689">
    <property type="entry name" value="Homeodomain-like"/>
    <property type="match status" value="1"/>
</dbReference>
<protein>
    <submittedName>
        <fullName evidence="2">Transposase</fullName>
    </submittedName>
</protein>
<dbReference type="InterPro" id="IPR012337">
    <property type="entry name" value="RNaseH-like_sf"/>
</dbReference>
<dbReference type="SUPFAM" id="SSF53098">
    <property type="entry name" value="Ribonuclease H-like"/>
    <property type="match status" value="1"/>
</dbReference>
<feature type="domain" description="Tc1-like transposase DDE" evidence="1">
    <location>
        <begin position="186"/>
        <end position="319"/>
    </location>
</feature>
<dbReference type="Pfam" id="PF13358">
    <property type="entry name" value="DDE_3"/>
    <property type="match status" value="1"/>
</dbReference>
<organism evidence="2 3">
    <name type="scientific">Pseudonocardia oroxyli</name>
    <dbReference type="NCBI Taxonomy" id="366584"/>
    <lineage>
        <taxon>Bacteria</taxon>
        <taxon>Bacillati</taxon>
        <taxon>Actinomycetota</taxon>
        <taxon>Actinomycetes</taxon>
        <taxon>Pseudonocardiales</taxon>
        <taxon>Pseudonocardiaceae</taxon>
        <taxon>Pseudonocardia</taxon>
    </lineage>
</organism>
<dbReference type="InterPro" id="IPR038717">
    <property type="entry name" value="Tc1-like_DDE_dom"/>
</dbReference>
<dbReference type="Pfam" id="PF13565">
    <property type="entry name" value="HTH_32"/>
    <property type="match status" value="1"/>
</dbReference>
<dbReference type="Gene3D" id="3.30.420.10">
    <property type="entry name" value="Ribonuclease H-like superfamily/Ribonuclease H"/>
    <property type="match status" value="1"/>
</dbReference>
<dbReference type="AlphaFoldDB" id="A0A1G7WYS0"/>